<dbReference type="Gene3D" id="1.10.10.10">
    <property type="entry name" value="Winged helix-like DNA-binding domain superfamily/Winged helix DNA-binding domain"/>
    <property type="match status" value="1"/>
</dbReference>
<keyword evidence="3" id="KW-0804">Transcription</keyword>
<evidence type="ECO:0000256" key="3">
    <source>
        <dbReference type="ARBA" id="ARBA00023163"/>
    </source>
</evidence>
<dbReference type="InterPro" id="IPR036388">
    <property type="entry name" value="WH-like_DNA-bd_sf"/>
</dbReference>
<evidence type="ECO:0000313" key="6">
    <source>
        <dbReference type="EMBL" id="SPF34597.1"/>
    </source>
</evidence>
<name>A0A2U3K4T7_9BACT</name>
<dbReference type="InterPro" id="IPR014710">
    <property type="entry name" value="RmlC-like_jellyroll"/>
</dbReference>
<evidence type="ECO:0000256" key="2">
    <source>
        <dbReference type="ARBA" id="ARBA00023125"/>
    </source>
</evidence>
<dbReference type="PANTHER" id="PTHR24567">
    <property type="entry name" value="CRP FAMILY TRANSCRIPTIONAL REGULATORY PROTEIN"/>
    <property type="match status" value="1"/>
</dbReference>
<dbReference type="SUPFAM" id="SSF51206">
    <property type="entry name" value="cAMP-binding domain-like"/>
    <property type="match status" value="1"/>
</dbReference>
<dbReference type="OrthoDB" id="114682at2"/>
<evidence type="ECO:0000313" key="7">
    <source>
        <dbReference type="Proteomes" id="UP000238701"/>
    </source>
</evidence>
<dbReference type="SMART" id="SM00100">
    <property type="entry name" value="cNMP"/>
    <property type="match status" value="1"/>
</dbReference>
<dbReference type="Gene3D" id="2.60.120.10">
    <property type="entry name" value="Jelly Rolls"/>
    <property type="match status" value="1"/>
</dbReference>
<dbReference type="PROSITE" id="PS51063">
    <property type="entry name" value="HTH_CRP_2"/>
    <property type="match status" value="1"/>
</dbReference>
<dbReference type="PRINTS" id="PR00034">
    <property type="entry name" value="HTHCRP"/>
</dbReference>
<gene>
    <name evidence="6" type="ORF">SBA1_1310018</name>
</gene>
<feature type="domain" description="Cyclic nucleotide-binding" evidence="4">
    <location>
        <begin position="23"/>
        <end position="143"/>
    </location>
</feature>
<dbReference type="PANTHER" id="PTHR24567:SF26">
    <property type="entry name" value="REGULATORY PROTEIN YEIL"/>
    <property type="match status" value="1"/>
</dbReference>
<keyword evidence="2" id="KW-0238">DNA-binding</keyword>
<dbReference type="SMART" id="SM00419">
    <property type="entry name" value="HTH_CRP"/>
    <property type="match status" value="1"/>
</dbReference>
<dbReference type="Proteomes" id="UP000238701">
    <property type="component" value="Unassembled WGS sequence"/>
</dbReference>
<dbReference type="InterPro" id="IPR050397">
    <property type="entry name" value="Env_Response_Regulators"/>
</dbReference>
<dbReference type="PROSITE" id="PS00042">
    <property type="entry name" value="HTH_CRP_1"/>
    <property type="match status" value="1"/>
</dbReference>
<dbReference type="SUPFAM" id="SSF46785">
    <property type="entry name" value="Winged helix' DNA-binding domain"/>
    <property type="match status" value="1"/>
</dbReference>
<dbReference type="InterPro" id="IPR018490">
    <property type="entry name" value="cNMP-bd_dom_sf"/>
</dbReference>
<dbReference type="CDD" id="cd00092">
    <property type="entry name" value="HTH_CRP"/>
    <property type="match status" value="1"/>
</dbReference>
<dbReference type="InterPro" id="IPR000595">
    <property type="entry name" value="cNMP-bd_dom"/>
</dbReference>
<dbReference type="CDD" id="cd00038">
    <property type="entry name" value="CAP_ED"/>
    <property type="match status" value="1"/>
</dbReference>
<dbReference type="Pfam" id="PF13545">
    <property type="entry name" value="HTH_Crp_2"/>
    <property type="match status" value="1"/>
</dbReference>
<dbReference type="GO" id="GO:0003677">
    <property type="term" value="F:DNA binding"/>
    <property type="evidence" value="ECO:0007669"/>
    <property type="project" value="UniProtKB-KW"/>
</dbReference>
<sequence length="238" mass="26493">MRAPYGLNILDNCLSCPVREEHLFCNLSVHAGQRLNEIKSTAVYPKGAMLFIEGQQPRGVFVLCTGKAKLSTSSREGKTIITKISEGGDVLGLNAVISNRPYEVTAEMMEPGQANFIPRDSLLQFLKDQGEVALRVAEQLSRNYYTAYEEIRTLGLATSPSEKFAKLLLSWSTRTTQNDGSTQVKLTLTHEEIAEIIGTTRETVSRLFSEFKKKQLLQLKGSTLVIRNRPALEKIVQS</sequence>
<protein>
    <submittedName>
        <fullName evidence="6">Transcriptional regulator, Crp/Fnr family</fullName>
    </submittedName>
</protein>
<feature type="domain" description="HTH crp-type" evidence="5">
    <location>
        <begin position="158"/>
        <end position="230"/>
    </location>
</feature>
<evidence type="ECO:0000259" key="4">
    <source>
        <dbReference type="PROSITE" id="PS50042"/>
    </source>
</evidence>
<dbReference type="AlphaFoldDB" id="A0A2U3K4T7"/>
<dbReference type="GO" id="GO:0003700">
    <property type="term" value="F:DNA-binding transcription factor activity"/>
    <property type="evidence" value="ECO:0007669"/>
    <property type="project" value="InterPro"/>
</dbReference>
<evidence type="ECO:0000259" key="5">
    <source>
        <dbReference type="PROSITE" id="PS51063"/>
    </source>
</evidence>
<evidence type="ECO:0000256" key="1">
    <source>
        <dbReference type="ARBA" id="ARBA00023015"/>
    </source>
</evidence>
<dbReference type="EMBL" id="OMOD01000037">
    <property type="protein sequence ID" value="SPF34597.1"/>
    <property type="molecule type" value="Genomic_DNA"/>
</dbReference>
<proteinExistence type="predicted"/>
<dbReference type="Pfam" id="PF00027">
    <property type="entry name" value="cNMP_binding"/>
    <property type="match status" value="1"/>
</dbReference>
<keyword evidence="1" id="KW-0805">Transcription regulation</keyword>
<dbReference type="GO" id="GO:0005829">
    <property type="term" value="C:cytosol"/>
    <property type="evidence" value="ECO:0007669"/>
    <property type="project" value="TreeGrafter"/>
</dbReference>
<reference evidence="7" key="1">
    <citation type="submission" date="2018-02" db="EMBL/GenBank/DDBJ databases">
        <authorList>
            <person name="Hausmann B."/>
        </authorList>
    </citation>
    <scope>NUCLEOTIDE SEQUENCE [LARGE SCALE GENOMIC DNA]</scope>
    <source>
        <strain evidence="7">Peat soil MAG SbA1</strain>
    </source>
</reference>
<dbReference type="PROSITE" id="PS50042">
    <property type="entry name" value="CNMP_BINDING_3"/>
    <property type="match status" value="1"/>
</dbReference>
<dbReference type="InterPro" id="IPR012318">
    <property type="entry name" value="HTH_CRP"/>
</dbReference>
<organism evidence="6 7">
    <name type="scientific">Candidatus Sulfotelmatobacter kueseliae</name>
    <dbReference type="NCBI Taxonomy" id="2042962"/>
    <lineage>
        <taxon>Bacteria</taxon>
        <taxon>Pseudomonadati</taxon>
        <taxon>Acidobacteriota</taxon>
        <taxon>Terriglobia</taxon>
        <taxon>Terriglobales</taxon>
        <taxon>Candidatus Korobacteraceae</taxon>
        <taxon>Candidatus Sulfotelmatobacter</taxon>
    </lineage>
</organism>
<dbReference type="InterPro" id="IPR036390">
    <property type="entry name" value="WH_DNA-bd_sf"/>
</dbReference>
<accession>A0A2U3K4T7</accession>
<dbReference type="InterPro" id="IPR018335">
    <property type="entry name" value="Tscrpt_reg_HTH_Crp-type_CS"/>
</dbReference>